<name>A4J249_DESRM</name>
<gene>
    <name evidence="1" type="ordered locus">Dred_0612</name>
</gene>
<dbReference type="KEGG" id="drm:Dred_0612"/>
<dbReference type="Proteomes" id="UP000001556">
    <property type="component" value="Chromosome"/>
</dbReference>
<organism evidence="1 2">
    <name type="scientific">Desulforamulus reducens (strain ATCC BAA-1160 / DSM 100696 / MI-1)</name>
    <name type="common">Desulfotomaculum reducens</name>
    <dbReference type="NCBI Taxonomy" id="349161"/>
    <lineage>
        <taxon>Bacteria</taxon>
        <taxon>Bacillati</taxon>
        <taxon>Bacillota</taxon>
        <taxon>Clostridia</taxon>
        <taxon>Eubacteriales</taxon>
        <taxon>Peptococcaceae</taxon>
        <taxon>Desulforamulus</taxon>
    </lineage>
</organism>
<protein>
    <submittedName>
        <fullName evidence="1">Uncharacterized protein</fullName>
    </submittedName>
</protein>
<proteinExistence type="predicted"/>
<reference evidence="1 2" key="1">
    <citation type="submission" date="2007-03" db="EMBL/GenBank/DDBJ databases">
        <title>Complete sequence of Desulfotomaculum reducens MI-1.</title>
        <authorList>
            <consortium name="US DOE Joint Genome Institute"/>
            <person name="Copeland A."/>
            <person name="Lucas S."/>
            <person name="Lapidus A."/>
            <person name="Barry K."/>
            <person name="Detter J.C."/>
            <person name="Glavina del Rio T."/>
            <person name="Hammon N."/>
            <person name="Israni S."/>
            <person name="Dalin E."/>
            <person name="Tice H."/>
            <person name="Pitluck S."/>
            <person name="Sims D."/>
            <person name="Brettin T."/>
            <person name="Bruce D."/>
            <person name="Han C."/>
            <person name="Tapia R."/>
            <person name="Schmutz J."/>
            <person name="Larimer F."/>
            <person name="Land M."/>
            <person name="Hauser L."/>
            <person name="Kyrpides N."/>
            <person name="Kim E."/>
            <person name="Tebo B.M."/>
            <person name="Richardson P."/>
        </authorList>
    </citation>
    <scope>NUCLEOTIDE SEQUENCE [LARGE SCALE GENOMIC DNA]</scope>
    <source>
        <strain evidence="1 2">MI-1</strain>
    </source>
</reference>
<dbReference type="RefSeq" id="WP_011876989.1">
    <property type="nucleotide sequence ID" value="NC_009253.1"/>
</dbReference>
<evidence type="ECO:0000313" key="1">
    <source>
        <dbReference type="EMBL" id="ABO49152.1"/>
    </source>
</evidence>
<dbReference type="OrthoDB" id="151183at2"/>
<dbReference type="EMBL" id="CP000612">
    <property type="protein sequence ID" value="ABO49152.1"/>
    <property type="molecule type" value="Genomic_DNA"/>
</dbReference>
<keyword evidence="2" id="KW-1185">Reference proteome</keyword>
<sequence length="187" mass="21756">MITYEVLSHALIRSAKEAGLKAYNVKSMMNTITCDREFSFLCTPEESDEPYTVRAEIDFHWDSVLTAQTVYGNNRPVFDESSASVPSDELDTDFLVELQIKYSFEADENIDKLNQELNRVFAKYMSHDNIPSIRWQLIVSNKGEQKITSIWAVHYWDINIKKDVEFNQIFREIHSVLMGLKDLSFLK</sequence>
<dbReference type="eggNOG" id="ENOG503369H">
    <property type="taxonomic scope" value="Bacteria"/>
</dbReference>
<dbReference type="HOGENOM" id="CLU_1395132_0_0_9"/>
<accession>A4J249</accession>
<dbReference type="AlphaFoldDB" id="A4J249"/>
<evidence type="ECO:0000313" key="2">
    <source>
        <dbReference type="Proteomes" id="UP000001556"/>
    </source>
</evidence>